<organism evidence="2 3">
    <name type="scientific">Methylobacterium adhaesivum</name>
    <dbReference type="NCBI Taxonomy" id="333297"/>
    <lineage>
        <taxon>Bacteria</taxon>
        <taxon>Pseudomonadati</taxon>
        <taxon>Pseudomonadota</taxon>
        <taxon>Alphaproteobacteria</taxon>
        <taxon>Hyphomicrobiales</taxon>
        <taxon>Methylobacteriaceae</taxon>
        <taxon>Methylobacterium</taxon>
    </lineage>
</organism>
<keyword evidence="3" id="KW-1185">Reference proteome</keyword>
<keyword evidence="1" id="KW-0732">Signal</keyword>
<evidence type="ECO:0000313" key="2">
    <source>
        <dbReference type="EMBL" id="MDN3589568.1"/>
    </source>
</evidence>
<evidence type="ECO:0000313" key="3">
    <source>
        <dbReference type="Proteomes" id="UP001224644"/>
    </source>
</evidence>
<name>A0ABT8BE53_9HYPH</name>
<reference evidence="3" key="1">
    <citation type="journal article" date="2019" name="Int. J. Syst. Evol. Microbiol.">
        <title>The Global Catalogue of Microorganisms (GCM) 10K type strain sequencing project: providing services to taxonomists for standard genome sequencing and annotation.</title>
        <authorList>
            <consortium name="The Broad Institute Genomics Platform"/>
            <consortium name="The Broad Institute Genome Sequencing Center for Infectious Disease"/>
            <person name="Wu L."/>
            <person name="Ma J."/>
        </authorList>
    </citation>
    <scope>NUCLEOTIDE SEQUENCE [LARGE SCALE GENOMIC DNA]</scope>
    <source>
        <strain evidence="3">CECT 7069</strain>
    </source>
</reference>
<dbReference type="EMBL" id="JAUFPX010000002">
    <property type="protein sequence ID" value="MDN3589568.1"/>
    <property type="molecule type" value="Genomic_DNA"/>
</dbReference>
<gene>
    <name evidence="2" type="ORF">QWZ12_02960</name>
</gene>
<dbReference type="RefSeq" id="WP_238224106.1">
    <property type="nucleotide sequence ID" value="NZ_BPQD01000007.1"/>
</dbReference>
<proteinExistence type="predicted"/>
<accession>A0ABT8BE53</accession>
<dbReference type="Proteomes" id="UP001224644">
    <property type="component" value="Unassembled WGS sequence"/>
</dbReference>
<feature type="signal peptide" evidence="1">
    <location>
        <begin position="1"/>
        <end position="24"/>
    </location>
</feature>
<feature type="chain" id="PRO_5046823570" description="Secreted protein" evidence="1">
    <location>
        <begin position="25"/>
        <end position="509"/>
    </location>
</feature>
<sequence>MHGLLRNGGIMMLGVALATSVALAVEPPTIPTAAGVAASRCAVGQPCTFTSPVFACDYAGAEKIAAAGPAQGSEIANGLVLEKTCQTVPAGRAVMTEAAKVAQIVYLSDGGQHLGYMPVGVFASSGTGARAACDQPGFCAVRPGAQVSLCPTVESLALPTPEAKSAAKCLRISDSNAGEVVSVAEKSVTLANMFGGKPPYQSVYHAPRSDFVRLDLQPYPTPAARGWCRPETWCVTAATALFCTDKAAPARIEATPLGEPRRLAVQAEPSCRFVVGGGVLKPKEFPETGDPQKLVAVEHPTLGVGWANVSAFPVVAFNPPLRDTARMADIRISQTREPAYAAIDIRGQGTPVASGVFRSGPQERHEFCAGYWGEDQIEPLNSCLSEPDATITAKANCESKELSINGRRYGLFERPSDAAADIHTDAHRQMLYRDLKSREWLDGSTVSGEVTVATALNALCPGVDPEASHGLIYRDPRAQYPRALWGRWFNDSRACTDPRRNQPDYDEYV</sequence>
<evidence type="ECO:0008006" key="4">
    <source>
        <dbReference type="Google" id="ProtNLM"/>
    </source>
</evidence>
<evidence type="ECO:0000256" key="1">
    <source>
        <dbReference type="SAM" id="SignalP"/>
    </source>
</evidence>
<comment type="caution">
    <text evidence="2">The sequence shown here is derived from an EMBL/GenBank/DDBJ whole genome shotgun (WGS) entry which is preliminary data.</text>
</comment>
<protein>
    <recommendedName>
        <fullName evidence="4">Secreted protein</fullName>
    </recommendedName>
</protein>